<dbReference type="PANTHER" id="PTHR43546">
    <property type="entry name" value="UPF0173 METAL-DEPENDENT HYDROLASE MJ1163-RELATED"/>
    <property type="match status" value="1"/>
</dbReference>
<dbReference type="Pfam" id="PF12706">
    <property type="entry name" value="Lactamase_B_2"/>
    <property type="match status" value="1"/>
</dbReference>
<dbReference type="Proteomes" id="UP000640274">
    <property type="component" value="Unassembled WGS sequence"/>
</dbReference>
<protein>
    <submittedName>
        <fullName evidence="6">MBL fold metallo-hydrolase</fullName>
    </submittedName>
</protein>
<accession>A0A934MLP1</accession>
<name>A0A934MLP1_9BACL</name>
<gene>
    <name evidence="6" type="ORF">JFN88_14180</name>
</gene>
<organism evidence="6 7">
    <name type="scientific">Paenibacillus roseus</name>
    <dbReference type="NCBI Taxonomy" id="2798579"/>
    <lineage>
        <taxon>Bacteria</taxon>
        <taxon>Bacillati</taxon>
        <taxon>Bacillota</taxon>
        <taxon>Bacilli</taxon>
        <taxon>Bacillales</taxon>
        <taxon>Paenibacillaceae</taxon>
        <taxon>Paenibacillus</taxon>
    </lineage>
</organism>
<dbReference type="Gene3D" id="3.60.15.10">
    <property type="entry name" value="Ribonuclease Z/Hydroxyacylglutathione hydrolase-like"/>
    <property type="match status" value="1"/>
</dbReference>
<dbReference type="InterPro" id="IPR050114">
    <property type="entry name" value="UPF0173_UPF0282_UlaG_hydrolase"/>
</dbReference>
<keyword evidence="7" id="KW-1185">Reference proteome</keyword>
<evidence type="ECO:0000256" key="2">
    <source>
        <dbReference type="ARBA" id="ARBA00034221"/>
    </source>
</evidence>
<sequence length="252" mass="27383">MKIQLIRNATLVIRYGGKSILVDPFLAEQGAYPGIPNTANYEKRNPLVGLPIPNANIIKVDAVIVTHLHSDHFDHAAVDLLPKDMPIFAQSPDDAKAIRKSGFLNVQTFEAPAKLGDISFFKTGGQHGTGEIGKLMGPVSGIVMQHSDEQTLYIAGDTIWCNEVEETIGKYQPQVIVVNGGAAQPLGADPITMTKEDIHQVHMAARDSTIIVCHMEAVNHCLLTREELRSYVSDQGLASKVRVPEDGETIAL</sequence>
<comment type="catalytic activity">
    <reaction evidence="4">
        <text>3',5'-cyclic UMP + H2O = UMP + H(+)</text>
        <dbReference type="Rhea" id="RHEA:70575"/>
        <dbReference type="ChEBI" id="CHEBI:15377"/>
        <dbReference type="ChEBI" id="CHEBI:15378"/>
        <dbReference type="ChEBI" id="CHEBI:57865"/>
        <dbReference type="ChEBI" id="CHEBI:184387"/>
    </reaction>
    <physiologicalReaction direction="left-to-right" evidence="4">
        <dbReference type="Rhea" id="RHEA:70576"/>
    </physiologicalReaction>
</comment>
<dbReference type="AlphaFoldDB" id="A0A934MLP1"/>
<dbReference type="EMBL" id="JAELUP010000072">
    <property type="protein sequence ID" value="MBJ6362410.1"/>
    <property type="molecule type" value="Genomic_DNA"/>
</dbReference>
<dbReference type="SUPFAM" id="SSF56281">
    <property type="entry name" value="Metallo-hydrolase/oxidoreductase"/>
    <property type="match status" value="1"/>
</dbReference>
<dbReference type="PANTHER" id="PTHR43546:SF9">
    <property type="entry name" value="L-ASCORBATE-6-PHOSPHATE LACTONASE ULAG-RELATED"/>
    <property type="match status" value="1"/>
</dbReference>
<evidence type="ECO:0000256" key="1">
    <source>
        <dbReference type="ARBA" id="ARBA00022801"/>
    </source>
</evidence>
<comment type="caution">
    <text evidence="6">The sequence shown here is derived from an EMBL/GenBank/DDBJ whole genome shotgun (WGS) entry which is preliminary data.</text>
</comment>
<comment type="catalytic activity">
    <reaction evidence="2">
        <text>3',5'-cyclic CMP + H2O = CMP + H(+)</text>
        <dbReference type="Rhea" id="RHEA:72675"/>
        <dbReference type="ChEBI" id="CHEBI:15377"/>
        <dbReference type="ChEBI" id="CHEBI:15378"/>
        <dbReference type="ChEBI" id="CHEBI:58003"/>
        <dbReference type="ChEBI" id="CHEBI:60377"/>
    </reaction>
    <physiologicalReaction direction="left-to-right" evidence="2">
        <dbReference type="Rhea" id="RHEA:72676"/>
    </physiologicalReaction>
</comment>
<evidence type="ECO:0000313" key="6">
    <source>
        <dbReference type="EMBL" id="MBJ6362410.1"/>
    </source>
</evidence>
<dbReference type="GO" id="GO:0016787">
    <property type="term" value="F:hydrolase activity"/>
    <property type="evidence" value="ECO:0007669"/>
    <property type="project" value="UniProtKB-KW"/>
</dbReference>
<evidence type="ECO:0000256" key="4">
    <source>
        <dbReference type="ARBA" id="ARBA00048505"/>
    </source>
</evidence>
<proteinExistence type="predicted"/>
<comment type="function">
    <text evidence="3">Counteracts the endogenous Pycsar antiviral defense system. Phosphodiesterase that enables metal-dependent hydrolysis of host cyclic nucleotide Pycsar defense signals such as cCMP and cUMP.</text>
</comment>
<keyword evidence="1" id="KW-0378">Hydrolase</keyword>
<dbReference type="InterPro" id="IPR001279">
    <property type="entry name" value="Metallo-B-lactamas"/>
</dbReference>
<feature type="domain" description="Metallo-beta-lactamase" evidence="5">
    <location>
        <begin position="20"/>
        <end position="215"/>
    </location>
</feature>
<evidence type="ECO:0000256" key="3">
    <source>
        <dbReference type="ARBA" id="ARBA00034301"/>
    </source>
</evidence>
<evidence type="ECO:0000259" key="5">
    <source>
        <dbReference type="Pfam" id="PF12706"/>
    </source>
</evidence>
<evidence type="ECO:0000313" key="7">
    <source>
        <dbReference type="Proteomes" id="UP000640274"/>
    </source>
</evidence>
<reference evidence="6" key="1">
    <citation type="submission" date="2020-12" db="EMBL/GenBank/DDBJ databases">
        <authorList>
            <person name="Huq M.A."/>
        </authorList>
    </citation>
    <scope>NUCLEOTIDE SEQUENCE</scope>
    <source>
        <strain evidence="6">MAHUQ-46</strain>
    </source>
</reference>
<dbReference type="RefSeq" id="WP_199019955.1">
    <property type="nucleotide sequence ID" value="NZ_JAELUP010000072.1"/>
</dbReference>
<dbReference type="InterPro" id="IPR036866">
    <property type="entry name" value="RibonucZ/Hydroxyglut_hydro"/>
</dbReference>